<dbReference type="InterPro" id="IPR006668">
    <property type="entry name" value="Mg_transptr_MgtE_intracell_dom"/>
</dbReference>
<dbReference type="PROSITE" id="PS51371">
    <property type="entry name" value="CBS"/>
    <property type="match status" value="2"/>
</dbReference>
<dbReference type="Pfam" id="PF00571">
    <property type="entry name" value="CBS"/>
    <property type="match status" value="2"/>
</dbReference>
<dbReference type="OrthoDB" id="9790355at2"/>
<dbReference type="InterPro" id="IPR046342">
    <property type="entry name" value="CBS_dom_sf"/>
</dbReference>
<evidence type="ECO:0000259" key="2">
    <source>
        <dbReference type="PROSITE" id="PS51371"/>
    </source>
</evidence>
<dbReference type="EMBL" id="OMOD01000024">
    <property type="protein sequence ID" value="SPF33678.1"/>
    <property type="molecule type" value="Genomic_DNA"/>
</dbReference>
<dbReference type="AlphaFoldDB" id="A0A2U3K222"/>
<name>A0A2U3K222_9BACT</name>
<sequence>MTILALSELLGATVYDPSGAASGRVREVTLAPQEDRARISSLIVKTNSGNRVLPFAAVSAINGGVKAATAAAEWPVANGAEGLFLLERDLLDQQVIDINGRKVVRVNDVDLQLDSQKEPTGQTHPVLRVHSVDVGARGAIRRLLRGVAPKSALHVLLGRLPSRSIPWNFVDLIETDPARRVKLKISHEGLAKLHPADIADIVEDLAPDERQAVFQTLDEGVAASALEEVEPKVQKSIVESLDSERAADIVEEMDPDAAADLLGELTEDRTEQILVQMEPEVQQDVVELLEHKEGTAAGRMTTEFLALPVNATVQNAIDSMREFEGGVEAVSTIYLVDSNGTLVGAVPLARLVLAPLSTPMLALTQEPLVLAHESDQENDVAESFDKYNLLTLPVVDDHNKLTGVITSDDVISMLRAKL</sequence>
<protein>
    <submittedName>
        <fullName evidence="3">Mg/Co/Ni transporter MgtE</fullName>
    </submittedName>
</protein>
<dbReference type="SMART" id="SM00116">
    <property type="entry name" value="CBS"/>
    <property type="match status" value="2"/>
</dbReference>
<dbReference type="Gene3D" id="3.10.580.10">
    <property type="entry name" value="CBS-domain"/>
    <property type="match status" value="1"/>
</dbReference>
<dbReference type="GO" id="GO:0015095">
    <property type="term" value="F:magnesium ion transmembrane transporter activity"/>
    <property type="evidence" value="ECO:0007669"/>
    <property type="project" value="InterPro"/>
</dbReference>
<dbReference type="SUPFAM" id="SSF54631">
    <property type="entry name" value="CBS-domain pair"/>
    <property type="match status" value="1"/>
</dbReference>
<keyword evidence="1" id="KW-0129">CBS domain</keyword>
<evidence type="ECO:0000256" key="1">
    <source>
        <dbReference type="PROSITE-ProRule" id="PRU00703"/>
    </source>
</evidence>
<dbReference type="GO" id="GO:0016020">
    <property type="term" value="C:membrane"/>
    <property type="evidence" value="ECO:0007669"/>
    <property type="project" value="InterPro"/>
</dbReference>
<dbReference type="Proteomes" id="UP000238701">
    <property type="component" value="Unassembled WGS sequence"/>
</dbReference>
<dbReference type="CDD" id="cd04606">
    <property type="entry name" value="CBS_pair_Mg_transporter"/>
    <property type="match status" value="1"/>
</dbReference>
<dbReference type="PANTHER" id="PTHR43773">
    <property type="entry name" value="MAGNESIUM TRANSPORTER MGTE"/>
    <property type="match status" value="1"/>
</dbReference>
<feature type="domain" description="CBS" evidence="2">
    <location>
        <begin position="300"/>
        <end position="362"/>
    </location>
</feature>
<proteinExistence type="predicted"/>
<accession>A0A2U3K222</accession>
<organism evidence="3 4">
    <name type="scientific">Candidatus Sulfotelmatobacter kueseliae</name>
    <dbReference type="NCBI Taxonomy" id="2042962"/>
    <lineage>
        <taxon>Bacteria</taxon>
        <taxon>Pseudomonadati</taxon>
        <taxon>Acidobacteriota</taxon>
        <taxon>Terriglobia</taxon>
        <taxon>Terriglobales</taxon>
        <taxon>Candidatus Korobacteraceae</taxon>
        <taxon>Candidatus Sulfotelmatobacter</taxon>
    </lineage>
</organism>
<gene>
    <name evidence="3" type="ORF">SBA1_120052</name>
</gene>
<evidence type="ECO:0000313" key="3">
    <source>
        <dbReference type="EMBL" id="SPF33678.1"/>
    </source>
</evidence>
<dbReference type="PANTHER" id="PTHR43773:SF1">
    <property type="entry name" value="MAGNESIUM TRANSPORTER MGTE"/>
    <property type="match status" value="1"/>
</dbReference>
<evidence type="ECO:0000313" key="4">
    <source>
        <dbReference type="Proteomes" id="UP000238701"/>
    </source>
</evidence>
<dbReference type="InterPro" id="IPR038076">
    <property type="entry name" value="MgtE_N_sf"/>
</dbReference>
<reference evidence="4" key="1">
    <citation type="submission" date="2018-02" db="EMBL/GenBank/DDBJ databases">
        <authorList>
            <person name="Hausmann B."/>
        </authorList>
    </citation>
    <scope>NUCLEOTIDE SEQUENCE [LARGE SCALE GENOMIC DNA]</scope>
    <source>
        <strain evidence="4">Peat soil MAG SbA1</strain>
    </source>
</reference>
<dbReference type="SUPFAM" id="SSF158791">
    <property type="entry name" value="MgtE N-terminal domain-like"/>
    <property type="match status" value="1"/>
</dbReference>
<dbReference type="SMART" id="SM00924">
    <property type="entry name" value="MgtE_N"/>
    <property type="match status" value="1"/>
</dbReference>
<dbReference type="Pfam" id="PF03448">
    <property type="entry name" value="MgtE_N"/>
    <property type="match status" value="1"/>
</dbReference>
<dbReference type="InterPro" id="IPR000644">
    <property type="entry name" value="CBS_dom"/>
</dbReference>
<feature type="domain" description="CBS" evidence="2">
    <location>
        <begin position="363"/>
        <end position="418"/>
    </location>
</feature>
<dbReference type="InterPro" id="IPR006669">
    <property type="entry name" value="MgtE_transporter"/>
</dbReference>
<dbReference type="Gene3D" id="1.25.60.10">
    <property type="entry name" value="MgtE N-terminal domain-like"/>
    <property type="match status" value="1"/>
</dbReference>